<dbReference type="OrthoDB" id="4174086at2759"/>
<evidence type="ECO:0000256" key="2">
    <source>
        <dbReference type="SAM" id="Phobius"/>
    </source>
</evidence>
<feature type="transmembrane region" description="Helical" evidence="2">
    <location>
        <begin position="743"/>
        <end position="762"/>
    </location>
</feature>
<feature type="compositionally biased region" description="Basic and acidic residues" evidence="1">
    <location>
        <begin position="215"/>
        <end position="224"/>
    </location>
</feature>
<feature type="compositionally biased region" description="Basic residues" evidence="1">
    <location>
        <begin position="662"/>
        <end position="674"/>
    </location>
</feature>
<feature type="compositionally biased region" description="Basic residues" evidence="1">
    <location>
        <begin position="225"/>
        <end position="234"/>
    </location>
</feature>
<dbReference type="Proteomes" id="UP000024533">
    <property type="component" value="Unassembled WGS sequence"/>
</dbReference>
<keyword evidence="2" id="KW-0812">Transmembrane</keyword>
<feature type="region of interest" description="Disordered" evidence="1">
    <location>
        <begin position="378"/>
        <end position="493"/>
    </location>
</feature>
<evidence type="ECO:0000313" key="3">
    <source>
        <dbReference type="EMBL" id="KDB21543.1"/>
    </source>
</evidence>
<feature type="region of interest" description="Disordered" evidence="1">
    <location>
        <begin position="16"/>
        <end position="74"/>
    </location>
</feature>
<keyword evidence="2" id="KW-0472">Membrane</keyword>
<proteinExistence type="predicted"/>
<name>A0A059J1G7_TRIIM</name>
<feature type="compositionally biased region" description="Polar residues" evidence="1">
    <location>
        <begin position="331"/>
        <end position="344"/>
    </location>
</feature>
<dbReference type="EMBL" id="AOKY01000477">
    <property type="protein sequence ID" value="KDB21543.1"/>
    <property type="molecule type" value="Genomic_DNA"/>
</dbReference>
<protein>
    <submittedName>
        <fullName evidence="3">Uncharacterized protein</fullName>
    </submittedName>
</protein>
<organism evidence="3 4">
    <name type="scientific">Trichophyton interdigitale (strain MR816)</name>
    <dbReference type="NCBI Taxonomy" id="1215338"/>
    <lineage>
        <taxon>Eukaryota</taxon>
        <taxon>Fungi</taxon>
        <taxon>Dikarya</taxon>
        <taxon>Ascomycota</taxon>
        <taxon>Pezizomycotina</taxon>
        <taxon>Eurotiomycetes</taxon>
        <taxon>Eurotiomycetidae</taxon>
        <taxon>Onygenales</taxon>
        <taxon>Arthrodermataceae</taxon>
        <taxon>Trichophyton</taxon>
    </lineage>
</organism>
<comment type="caution">
    <text evidence="3">The sequence shown here is derived from an EMBL/GenBank/DDBJ whole genome shotgun (WGS) entry which is preliminary data.</text>
</comment>
<feature type="region of interest" description="Disordered" evidence="1">
    <location>
        <begin position="213"/>
        <end position="243"/>
    </location>
</feature>
<sequence length="766" mass="86082">MPPDLVCDASVIGHHNLKDSPATNSMDNRTQSLVNHYDDTSSKLGDPSPSDSNSTNCIKFPRPDQDDSMDEDGVGGIPPHLGWFDLKYPTDGSGYAAPVNGYQEWNVGLKHLIKKPYHEIKKGREAKRTGCLAQGLPAESLEPSLSADEFGSSPWVFEDEAATSFINCTKGDRQTSSKYDLGNAEDDVEDLPIRCDILHLRYPADESGYAAPARGYEEWQDRSKEKRNRSRRIGKAQDAGMRQQRLDQGLLAEGSEYMQHRKYAGARWRAEKQIIGEDASDTDTPLSDDEFGPASWVFEEPSGPRLSGDGLVKNYSRTPPNSVRESIGASKYNSPENQEIQQTVVRPRQSKYRVFSKPDPRKFIPLSEFDRLTREERRAKGVLTPPRSPSPLHSLFGGHVDDGPSVTGLQETDTESIPVNEHEADTEESSPMKTHDSSDTVISSDLQPTVEPDEDEPIFASQHGQVTEDANEKEAVTASQGTENQDENREASQTEILAANTISYSRRTSAEMPKCTSGELGLPRYRKRSIDVWEDAELLMYSKLHGTDIPMEPMNPDDPDVIHMSEFDFMEREERMRMGIPTPPSRALSPSENTSTETASGGFYERVKKRRYPCVGQKWNTRRPHFTSPKPDSIKRHWGTFGRYYSSEEETETEVPRSDTKHRTRKEYREHRRGVPVQDTSEDVNIIIDLYLNIDPELQAKVSYGKQKTGDCVLEDFKGSPVDVPEPEPEPQRGWFNVDLERVAIMTGLVGLVVGVATGMVFRRFK</sequence>
<feature type="compositionally biased region" description="Polar residues" evidence="1">
    <location>
        <begin position="407"/>
        <end position="417"/>
    </location>
</feature>
<keyword evidence="4" id="KW-1185">Reference proteome</keyword>
<feature type="region of interest" description="Disordered" evidence="1">
    <location>
        <begin position="298"/>
        <end position="349"/>
    </location>
</feature>
<feature type="region of interest" description="Disordered" evidence="1">
    <location>
        <begin position="648"/>
        <end position="676"/>
    </location>
</feature>
<evidence type="ECO:0000313" key="4">
    <source>
        <dbReference type="Proteomes" id="UP000024533"/>
    </source>
</evidence>
<accession>A0A059J1G7</accession>
<keyword evidence="2" id="KW-1133">Transmembrane helix</keyword>
<feature type="compositionally biased region" description="Polar residues" evidence="1">
    <location>
        <begin position="315"/>
        <end position="324"/>
    </location>
</feature>
<reference evidence="3 4" key="1">
    <citation type="submission" date="2014-02" db="EMBL/GenBank/DDBJ databases">
        <title>The Genome Sequence of Trichophyton interdigitale MR816.</title>
        <authorList>
            <consortium name="The Broad Institute Genomics Platform"/>
            <person name="Cuomo C.A."/>
            <person name="White T.C."/>
            <person name="Graser Y."/>
            <person name="Martinez-Rossi N."/>
            <person name="Heitman J."/>
            <person name="Young S.K."/>
            <person name="Zeng Q."/>
            <person name="Gargeya S."/>
            <person name="Abouelleil A."/>
            <person name="Alvarado L."/>
            <person name="Chapman S.B."/>
            <person name="Gainer-Dewar J."/>
            <person name="Goldberg J."/>
            <person name="Griggs A."/>
            <person name="Gujja S."/>
            <person name="Hansen M."/>
            <person name="Howarth C."/>
            <person name="Imamovic A."/>
            <person name="Larimer J."/>
            <person name="Martinez D."/>
            <person name="Murphy C."/>
            <person name="Pearson M.D."/>
            <person name="Persinoti G."/>
            <person name="Poon T."/>
            <person name="Priest M."/>
            <person name="Roberts A.D."/>
            <person name="Saif S."/>
            <person name="Shea T.D."/>
            <person name="Sykes S.N."/>
            <person name="Wortman J."/>
            <person name="Nusbaum C."/>
            <person name="Birren B."/>
        </authorList>
    </citation>
    <scope>NUCLEOTIDE SEQUENCE [LARGE SCALE GENOMIC DNA]</scope>
    <source>
        <strain evidence="3 4">MR816</strain>
    </source>
</reference>
<dbReference type="OMA" id="RYPADES"/>
<feature type="compositionally biased region" description="Polar residues" evidence="1">
    <location>
        <begin position="21"/>
        <end position="34"/>
    </location>
</feature>
<evidence type="ECO:0000256" key="1">
    <source>
        <dbReference type="SAM" id="MobiDB-lite"/>
    </source>
</evidence>
<dbReference type="AlphaFoldDB" id="A0A059J1G7"/>
<gene>
    <name evidence="3" type="ORF">H109_06523</name>
</gene>
<dbReference type="HOGENOM" id="CLU_364547_0_0_1"/>